<dbReference type="InterPro" id="IPR043917">
    <property type="entry name" value="DUF5753"/>
</dbReference>
<evidence type="ECO:0000313" key="3">
    <source>
        <dbReference type="Proteomes" id="UP000325529"/>
    </source>
</evidence>
<gene>
    <name evidence="2" type="ORF">CP970_25240</name>
</gene>
<organism evidence="2 3">
    <name type="scientific">Streptomyces kanamyceticus</name>
    <dbReference type="NCBI Taxonomy" id="1967"/>
    <lineage>
        <taxon>Bacteria</taxon>
        <taxon>Bacillati</taxon>
        <taxon>Actinomycetota</taxon>
        <taxon>Actinomycetes</taxon>
        <taxon>Kitasatosporales</taxon>
        <taxon>Streptomycetaceae</taxon>
        <taxon>Streptomyces</taxon>
    </lineage>
</organism>
<sequence>MPAANQLDPTTSVAHLLGYRVKKGREVLGWTQAQLAAKIPTKQNRISQIENATDPPSLRMTQQLDAILGLNGTLVELWHFVGMSGFQDYAQTFLQRQQSARTIHEFSLTVPGLLQTAEYANAIMSLGVPDGSRDLADSVARRMERQEIFEREEPPWLWVLLDETALNRVQGSVETMAAQIEHLLTSMQRPFINIQVLPATKPCIPGSFSLLTMPDGERAAYSEGFNTGAFFEEPGNVDNWQRIYDRLHSDALGTNESAELMRNALEKHR</sequence>
<dbReference type="SUPFAM" id="SSF47413">
    <property type="entry name" value="lambda repressor-like DNA-binding domains"/>
    <property type="match status" value="1"/>
</dbReference>
<dbReference type="Pfam" id="PF19054">
    <property type="entry name" value="DUF5753"/>
    <property type="match status" value="1"/>
</dbReference>
<reference evidence="2 3" key="1">
    <citation type="submission" date="2017-09" db="EMBL/GenBank/DDBJ databases">
        <authorList>
            <person name="Lee N."/>
            <person name="Cho B.-K."/>
        </authorList>
    </citation>
    <scope>NUCLEOTIDE SEQUENCE [LARGE SCALE GENOMIC DNA]</scope>
    <source>
        <strain evidence="2 3">ATCC 12853</strain>
    </source>
</reference>
<dbReference type="Proteomes" id="UP000325529">
    <property type="component" value="Chromosome"/>
</dbReference>
<accession>A0A5J6GNM1</accession>
<evidence type="ECO:0000259" key="1">
    <source>
        <dbReference type="PROSITE" id="PS50943"/>
    </source>
</evidence>
<dbReference type="InterPro" id="IPR001387">
    <property type="entry name" value="Cro/C1-type_HTH"/>
</dbReference>
<dbReference type="OrthoDB" id="2897536at2"/>
<evidence type="ECO:0000313" key="2">
    <source>
        <dbReference type="EMBL" id="QEU97560.1"/>
    </source>
</evidence>
<keyword evidence="3" id="KW-1185">Reference proteome</keyword>
<name>A0A5J6GNM1_STRKN</name>
<feature type="domain" description="HTH cro/C1-type" evidence="1">
    <location>
        <begin position="21"/>
        <end position="77"/>
    </location>
</feature>
<dbReference type="SMART" id="SM00530">
    <property type="entry name" value="HTH_XRE"/>
    <property type="match status" value="1"/>
</dbReference>
<protein>
    <submittedName>
        <fullName evidence="2">XRE family transcriptional regulator</fullName>
    </submittedName>
</protein>
<dbReference type="InterPro" id="IPR010982">
    <property type="entry name" value="Lambda_DNA-bd_dom_sf"/>
</dbReference>
<dbReference type="Pfam" id="PF13560">
    <property type="entry name" value="HTH_31"/>
    <property type="match status" value="1"/>
</dbReference>
<dbReference type="GO" id="GO:0003677">
    <property type="term" value="F:DNA binding"/>
    <property type="evidence" value="ECO:0007669"/>
    <property type="project" value="InterPro"/>
</dbReference>
<dbReference type="CDD" id="cd00093">
    <property type="entry name" value="HTH_XRE"/>
    <property type="match status" value="1"/>
</dbReference>
<dbReference type="EMBL" id="CP023699">
    <property type="protein sequence ID" value="QEU97560.1"/>
    <property type="molecule type" value="Genomic_DNA"/>
</dbReference>
<dbReference type="PROSITE" id="PS50943">
    <property type="entry name" value="HTH_CROC1"/>
    <property type="match status" value="1"/>
</dbReference>
<proteinExistence type="predicted"/>
<dbReference type="Gene3D" id="1.10.260.40">
    <property type="entry name" value="lambda repressor-like DNA-binding domains"/>
    <property type="match status" value="1"/>
</dbReference>
<dbReference type="KEGG" id="ska:CP970_25240"/>
<dbReference type="AlphaFoldDB" id="A0A5J6GNM1"/>